<dbReference type="Proteomes" id="UP001195483">
    <property type="component" value="Unassembled WGS sequence"/>
</dbReference>
<accession>A0AAE0VYF1</accession>
<evidence type="ECO:0000313" key="2">
    <source>
        <dbReference type="EMBL" id="KAK3594721.1"/>
    </source>
</evidence>
<dbReference type="EMBL" id="JAEAOA010000143">
    <property type="protein sequence ID" value="KAK3594721.1"/>
    <property type="molecule type" value="Genomic_DNA"/>
</dbReference>
<proteinExistence type="predicted"/>
<gene>
    <name evidence="2" type="ORF">CHS0354_001545</name>
</gene>
<name>A0AAE0VYF1_9BIVA</name>
<evidence type="ECO:0000313" key="3">
    <source>
        <dbReference type="Proteomes" id="UP001195483"/>
    </source>
</evidence>
<feature type="transmembrane region" description="Helical" evidence="1">
    <location>
        <begin position="6"/>
        <end position="25"/>
    </location>
</feature>
<reference evidence="2" key="2">
    <citation type="journal article" date="2021" name="Genome Biol. Evol.">
        <title>Developing a high-quality reference genome for a parasitic bivalve with doubly uniparental inheritance (Bivalvia: Unionida).</title>
        <authorList>
            <person name="Smith C.H."/>
        </authorList>
    </citation>
    <scope>NUCLEOTIDE SEQUENCE</scope>
    <source>
        <strain evidence="2">CHS0354</strain>
        <tissue evidence="2">Mantle</tissue>
    </source>
</reference>
<protein>
    <submittedName>
        <fullName evidence="2">Uncharacterized protein</fullName>
    </submittedName>
</protein>
<reference evidence="2" key="3">
    <citation type="submission" date="2023-05" db="EMBL/GenBank/DDBJ databases">
        <authorList>
            <person name="Smith C.H."/>
        </authorList>
    </citation>
    <scope>NUCLEOTIDE SEQUENCE</scope>
    <source>
        <strain evidence="2">CHS0354</strain>
        <tissue evidence="2">Mantle</tissue>
    </source>
</reference>
<dbReference type="AlphaFoldDB" id="A0AAE0VYF1"/>
<keyword evidence="1" id="KW-0472">Membrane</keyword>
<evidence type="ECO:0000256" key="1">
    <source>
        <dbReference type="SAM" id="Phobius"/>
    </source>
</evidence>
<keyword evidence="1" id="KW-1133">Transmembrane helix</keyword>
<keyword evidence="3" id="KW-1185">Reference proteome</keyword>
<reference evidence="2" key="1">
    <citation type="journal article" date="2021" name="Genome Biol. Evol.">
        <title>A High-Quality Reference Genome for a Parasitic Bivalve with Doubly Uniparental Inheritance (Bivalvia: Unionida).</title>
        <authorList>
            <person name="Smith C.H."/>
        </authorList>
    </citation>
    <scope>NUCLEOTIDE SEQUENCE</scope>
    <source>
        <strain evidence="2">CHS0354</strain>
    </source>
</reference>
<sequence>MSVFALFTLADYVVILCIAVGILFADDVSAQLQCRICDGAKYLDDCHTSASCSYDEICYMDFRSIDGLHYQYWGGCRSKVDFIGLDCNMPPSVRLKNYSRLPQTPNITNVIDRIKKAISNDN</sequence>
<keyword evidence="1" id="KW-0812">Transmembrane</keyword>
<organism evidence="2 3">
    <name type="scientific">Potamilus streckersoni</name>
    <dbReference type="NCBI Taxonomy" id="2493646"/>
    <lineage>
        <taxon>Eukaryota</taxon>
        <taxon>Metazoa</taxon>
        <taxon>Spiralia</taxon>
        <taxon>Lophotrochozoa</taxon>
        <taxon>Mollusca</taxon>
        <taxon>Bivalvia</taxon>
        <taxon>Autobranchia</taxon>
        <taxon>Heteroconchia</taxon>
        <taxon>Palaeoheterodonta</taxon>
        <taxon>Unionida</taxon>
        <taxon>Unionoidea</taxon>
        <taxon>Unionidae</taxon>
        <taxon>Ambleminae</taxon>
        <taxon>Lampsilini</taxon>
        <taxon>Potamilus</taxon>
    </lineage>
</organism>
<comment type="caution">
    <text evidence="2">The sequence shown here is derived from an EMBL/GenBank/DDBJ whole genome shotgun (WGS) entry which is preliminary data.</text>
</comment>